<accession>A0A6H0V2F1</accession>
<evidence type="ECO:0000259" key="4">
    <source>
        <dbReference type="Pfam" id="PF04200"/>
    </source>
</evidence>
<feature type="domain" description="Protein G-related albumin-binding (GA) module" evidence="3">
    <location>
        <begin position="1362"/>
        <end position="1393"/>
    </location>
</feature>
<keyword evidence="2" id="KW-0812">Transmembrane</keyword>
<evidence type="ECO:0000256" key="2">
    <source>
        <dbReference type="SAM" id="Phobius"/>
    </source>
</evidence>
<protein>
    <recommendedName>
        <fullName evidence="7">ECM-binding protein homolog</fullName>
    </recommendedName>
</protein>
<dbReference type="Proteomes" id="UP000503310">
    <property type="component" value="Chromosome"/>
</dbReference>
<feature type="domain" description="Lipoprotein-associated type-17" evidence="4">
    <location>
        <begin position="744"/>
        <end position="821"/>
    </location>
</feature>
<feature type="region of interest" description="Disordered" evidence="1">
    <location>
        <begin position="471"/>
        <end position="496"/>
    </location>
</feature>
<gene>
    <name evidence="5" type="ORF">GOQ20_02975</name>
</gene>
<feature type="domain" description="Lipoprotein-associated type-17" evidence="4">
    <location>
        <begin position="654"/>
        <end position="735"/>
    </location>
</feature>
<feature type="domain" description="Lipoprotein-associated type-17" evidence="4">
    <location>
        <begin position="363"/>
        <end position="453"/>
    </location>
</feature>
<feature type="region of interest" description="Disordered" evidence="1">
    <location>
        <begin position="346"/>
        <end position="370"/>
    </location>
</feature>
<evidence type="ECO:0000313" key="6">
    <source>
        <dbReference type="Proteomes" id="UP000503310"/>
    </source>
</evidence>
<feature type="domain" description="Lipoprotein-associated type-17" evidence="4">
    <location>
        <begin position="928"/>
        <end position="1006"/>
    </location>
</feature>
<reference evidence="5 6" key="1">
    <citation type="submission" date="2019-12" db="EMBL/GenBank/DDBJ databases">
        <title>Sequencing and analysis of the whole genome of Mycoplasma gallinaceum strain Peacock20181011.</title>
        <authorList>
            <person name="Liu X."/>
            <person name="Qin Z."/>
            <person name="Xu H."/>
        </authorList>
    </citation>
    <scope>NUCLEOTIDE SEQUENCE [LARGE SCALE GENOMIC DNA]</scope>
    <source>
        <strain evidence="5 6">Peacock20181011</strain>
    </source>
</reference>
<feature type="domain" description="Lipoprotein-associated type-17" evidence="4">
    <location>
        <begin position="1030"/>
        <end position="1119"/>
    </location>
</feature>
<evidence type="ECO:0008006" key="7">
    <source>
        <dbReference type="Google" id="ProtNLM"/>
    </source>
</evidence>
<name>A0A6H0V2F1_9BACT</name>
<feature type="domain" description="Lipoprotein-associated type-17" evidence="4">
    <location>
        <begin position="826"/>
        <end position="920"/>
    </location>
</feature>
<evidence type="ECO:0000313" key="5">
    <source>
        <dbReference type="EMBL" id="QIW62372.1"/>
    </source>
</evidence>
<evidence type="ECO:0000256" key="1">
    <source>
        <dbReference type="SAM" id="MobiDB-lite"/>
    </source>
</evidence>
<feature type="transmembrane region" description="Helical" evidence="2">
    <location>
        <begin position="1621"/>
        <end position="1640"/>
    </location>
</feature>
<dbReference type="Gene3D" id="1.20.120.1850">
    <property type="entry name" value="Ebh helix bundles repeating unit (S and A modules)"/>
    <property type="match status" value="1"/>
</dbReference>
<feature type="region of interest" description="Disordered" evidence="1">
    <location>
        <begin position="924"/>
        <end position="944"/>
    </location>
</feature>
<keyword evidence="2" id="KW-1133">Transmembrane helix</keyword>
<organism evidence="5 6">
    <name type="scientific">Mycoplasmopsis gallinacea</name>
    <dbReference type="NCBI Taxonomy" id="29556"/>
    <lineage>
        <taxon>Bacteria</taxon>
        <taxon>Bacillati</taxon>
        <taxon>Mycoplasmatota</taxon>
        <taxon>Mycoplasmoidales</taxon>
        <taxon>Metamycoplasmataceae</taxon>
        <taxon>Mycoplasmopsis</taxon>
    </lineage>
</organism>
<proteinExistence type="predicted"/>
<feature type="compositionally biased region" description="Polar residues" evidence="1">
    <location>
        <begin position="479"/>
        <end position="490"/>
    </location>
</feature>
<feature type="domain" description="Protein G-related albumin-binding (GA) module" evidence="3">
    <location>
        <begin position="1312"/>
        <end position="1358"/>
    </location>
</feature>
<feature type="domain" description="Lipoprotein-associated type-17" evidence="4">
    <location>
        <begin position="460"/>
        <end position="526"/>
    </location>
</feature>
<dbReference type="Pfam" id="PF01468">
    <property type="entry name" value="GA"/>
    <property type="match status" value="2"/>
</dbReference>
<dbReference type="InterPro" id="IPR002988">
    <property type="entry name" value="GA_module"/>
</dbReference>
<dbReference type="EMBL" id="CP047225">
    <property type="protein sequence ID" value="QIW62372.1"/>
    <property type="molecule type" value="Genomic_DNA"/>
</dbReference>
<feature type="domain" description="Lipoprotein-associated type-17" evidence="4">
    <location>
        <begin position="566"/>
        <end position="648"/>
    </location>
</feature>
<dbReference type="RefSeq" id="WP_167845340.1">
    <property type="nucleotide sequence ID" value="NZ_CP047225.1"/>
</dbReference>
<dbReference type="InterPro" id="IPR007326">
    <property type="entry name" value="Lipoprotein-assoc_dom"/>
</dbReference>
<sequence length="1644" mass="185416">MQDYSVSYDDNSYYTYEDYDNNIIFKFKVESFITRLDLVGGGLDVDYRIVTQDLDSNIETNYEHSRNAGSLLGLTWQQYLDILTETNDTGDTLFDKNAGRIEPTYDEIKRVTLPSEVDLEVLYKNTHISDTLLSYWGDFKRKKMITFNDKDGTYEFSLIPELFAPENFTAERFPNPYFPDDRNKDVVNKLKWIDWAENDFRKISYRQESPNGPKTFIYSNLKPSDYYGDTGFKMVVVGFKTEAQRLDEEWVKITNIKLGTHVISDDTSADNSVSNASWITFDDAKNPSSYSFSGDGITGANMHWTIESDEASRTITLKYKLESTRQREGNFTGDVFSSNERTITISGFPSEGQPAVESQQKDDIENLTPTFTADSKKQASYFDTNKEEISRSVTQDAESKYNRTVNILEVLGYDDATGKLKVKYRIESTPKDKPQEAPLSSRKKTAEIEGYLTEKQRIQNIKDSLSNESIWFNGDKKQTSPSSVDKSNITPKDLSSDNATMTITSISGNDKDGTLTTNYDIKSSKTVDQLYKGEYATNGKDVNAINNTAVSGSESLTGFKTEAERLDKLTTNLDYTDKEVTMPSATNKESVTNDLGNDQNAKVVIDSIEEANDGSGTIKFKYHFESTKDGMTGVVSSSKEATINGFKTEKQRLNELNATLDYTNKSTTMPSGSNADSITKALPNGSAATVVIDSIEERNDKDGSIKVKYHLVSSKNGMTNIVSESKEGTITGFKTEKQRLDDLSATLNYPNKDTTIASDALKEKFNSNPNTFDNAKLFMYSITEANDEAGTLKVNYHFVSTKDGMNDVVSETYSQEFSGFKIPSKELSNINDLDASFNGDNSKLPSYFDSSTADKTLSTTVDQDPDEIYNRVVKVTEVVNPNDKEGKLIIKYVIVSTNKTDPNETYISNKKEVEVPGFKTEEQRLNELSSEASYPDKENTSPSEIDVNNISFTNNLEDANVELIPDSLVKDDLTNSVTGKYKTTSTKEGAEDVSVEKEFTITNFQSEVERLNKLVNNDQATKTVTYNDASQEKEAIKASEFVAKENLLELINANISTPDSLVNKSKIEINLDDIVINDEDGTITFKYHLVSSKDEFTNADKADKTSTTEENLILDGFLTNLQARKNELINKINELVNSNNEGNSGLIEEQADELINLINSDKTDTIAKVDELEKQADITVIKNDLAKLTHLNSKQRSDADSKISKPDLTAKEAKEIYNSYVEIDAKMEKLGELVDKYNKLISDPNNKKYTSANEETKTQFDNNLNYAKELLKSDKYNGISEDLALEEVPFNLLDKLISDVNTINSLDYDYENLNNNSKFPKELIDNLRYLNEQEKQKYKDAIEPKETYSEGQAIYNYAVIVNNHKNDAINYIDSLKYLNETEKQAFKDKVIVANGEDFDLVDKIKNDVYEADLSVKKLIDAAKGAARLTNDEINQIINNLHNLGVNNPNYDNLDNQLISYNDFADALERYRKDNISSDTFLENERLLKEQIAKLDENHSYNQNNISKAAQALQDRSGLLKKDSQSEINLVHSLLESRETTFKNEISHDNLVNQNRYQNFAKNVVNAKYFKLAIKGKATKEEIQILKSIAKSDASNVIYSALIKKLDAIKVYIPRKVTSFKWWLLVSLTLLTLGFWIFMLGRKKN</sequence>
<dbReference type="Pfam" id="PF04200">
    <property type="entry name" value="Lipoprotein_17"/>
    <property type="match status" value="8"/>
</dbReference>
<evidence type="ECO:0000259" key="3">
    <source>
        <dbReference type="Pfam" id="PF01468"/>
    </source>
</evidence>
<keyword evidence="2" id="KW-0472">Membrane</keyword>